<feature type="domain" description="CCHC-type" evidence="3">
    <location>
        <begin position="360"/>
        <end position="375"/>
    </location>
</feature>
<reference evidence="4 5" key="1">
    <citation type="submission" date="2015-07" db="EMBL/GenBank/DDBJ databases">
        <title>The genome of Habropoda laboriosa.</title>
        <authorList>
            <person name="Pan H."/>
            <person name="Kapheim K."/>
        </authorList>
    </citation>
    <scope>NUCLEOTIDE SEQUENCE [LARGE SCALE GENOMIC DNA]</scope>
    <source>
        <strain evidence="4">0110345459</strain>
    </source>
</reference>
<feature type="compositionally biased region" description="Basic and acidic residues" evidence="2">
    <location>
        <begin position="414"/>
        <end position="435"/>
    </location>
</feature>
<dbReference type="Gene3D" id="4.10.60.10">
    <property type="entry name" value="Zinc finger, CCHC-type"/>
    <property type="match status" value="1"/>
</dbReference>
<keyword evidence="1" id="KW-0863">Zinc-finger</keyword>
<feature type="compositionally biased region" description="Low complexity" evidence="2">
    <location>
        <begin position="65"/>
        <end position="87"/>
    </location>
</feature>
<dbReference type="GO" id="GO:0008270">
    <property type="term" value="F:zinc ion binding"/>
    <property type="evidence" value="ECO:0007669"/>
    <property type="project" value="UniProtKB-KW"/>
</dbReference>
<feature type="region of interest" description="Disordered" evidence="2">
    <location>
        <begin position="1"/>
        <end position="166"/>
    </location>
</feature>
<evidence type="ECO:0000259" key="3">
    <source>
        <dbReference type="PROSITE" id="PS50158"/>
    </source>
</evidence>
<gene>
    <name evidence="4" type="ORF">WH47_09098</name>
</gene>
<evidence type="ECO:0000256" key="2">
    <source>
        <dbReference type="SAM" id="MobiDB-lite"/>
    </source>
</evidence>
<feature type="compositionally biased region" description="Pro residues" evidence="2">
    <location>
        <begin position="49"/>
        <end position="58"/>
    </location>
</feature>
<sequence length="442" mass="46617">MRTTAEPAPRKEAVGGETRSAPPAVKRKRRRGGRGKRRRGAVTAAVGEAPPPPVPAKPPARARPARSSAADAPPTRARPARTSKVATPPAPPTRAQPARTARKVSAQTRAPPLEKAPTSGTVLPPTDEAAWTQVVGRRAKRAAKAPPAPPTQKPTQARRRNRGAALLSRLPRSAAVTLTVAPGGETTYAGILATAREKIKLQDLGIPEVRPRRARTGGIILEVSGPGREEKAEALAVRLREVLQDKARVAHPSKNGELRVSGLDDSVQPDEVAAAVAEVGGCPVAGVRTGGIRSSPNGLGTLWVRCPLAAARKLAAAGRLRVGWVSARVEALKARPLQCYRCLEVGHTQHRCTADVDRGRRCYRCGDPSHRAGQCTAAEPRCPLCADLGRPAGHRLGARACAPPTKKGRIRTAQGRDVETREGGAEKRPSKDPGRGEAMITA</sequence>
<keyword evidence="1" id="KW-0862">Zinc</keyword>
<dbReference type="GO" id="GO:0003676">
    <property type="term" value="F:nucleic acid binding"/>
    <property type="evidence" value="ECO:0007669"/>
    <property type="project" value="InterPro"/>
</dbReference>
<evidence type="ECO:0000313" key="5">
    <source>
        <dbReference type="Proteomes" id="UP000053825"/>
    </source>
</evidence>
<name>A0A0L7QIW1_9HYME</name>
<dbReference type="InterPro" id="IPR001878">
    <property type="entry name" value="Znf_CCHC"/>
</dbReference>
<keyword evidence="5" id="KW-1185">Reference proteome</keyword>
<dbReference type="Proteomes" id="UP000053825">
    <property type="component" value="Unassembled WGS sequence"/>
</dbReference>
<dbReference type="STRING" id="597456.A0A0L7QIW1"/>
<dbReference type="SMART" id="SM00343">
    <property type="entry name" value="ZnF_C2HC"/>
    <property type="match status" value="2"/>
</dbReference>
<keyword evidence="1" id="KW-0479">Metal-binding</keyword>
<organism evidence="4 5">
    <name type="scientific">Habropoda laboriosa</name>
    <dbReference type="NCBI Taxonomy" id="597456"/>
    <lineage>
        <taxon>Eukaryota</taxon>
        <taxon>Metazoa</taxon>
        <taxon>Ecdysozoa</taxon>
        <taxon>Arthropoda</taxon>
        <taxon>Hexapoda</taxon>
        <taxon>Insecta</taxon>
        <taxon>Pterygota</taxon>
        <taxon>Neoptera</taxon>
        <taxon>Endopterygota</taxon>
        <taxon>Hymenoptera</taxon>
        <taxon>Apocrita</taxon>
        <taxon>Aculeata</taxon>
        <taxon>Apoidea</taxon>
        <taxon>Anthophila</taxon>
        <taxon>Apidae</taxon>
        <taxon>Habropoda</taxon>
    </lineage>
</organism>
<proteinExistence type="predicted"/>
<feature type="compositionally biased region" description="Basic residues" evidence="2">
    <location>
        <begin position="25"/>
        <end position="40"/>
    </location>
</feature>
<dbReference type="EMBL" id="KQ415553">
    <property type="protein sequence ID" value="KOC58582.1"/>
    <property type="molecule type" value="Genomic_DNA"/>
</dbReference>
<evidence type="ECO:0000256" key="1">
    <source>
        <dbReference type="PROSITE-ProRule" id="PRU00047"/>
    </source>
</evidence>
<evidence type="ECO:0000313" key="4">
    <source>
        <dbReference type="EMBL" id="KOC58582.1"/>
    </source>
</evidence>
<dbReference type="OrthoDB" id="7554612at2759"/>
<dbReference type="PROSITE" id="PS50158">
    <property type="entry name" value="ZF_CCHC"/>
    <property type="match status" value="1"/>
</dbReference>
<dbReference type="AlphaFoldDB" id="A0A0L7QIW1"/>
<protein>
    <recommendedName>
        <fullName evidence="3">CCHC-type domain-containing protein</fullName>
    </recommendedName>
</protein>
<dbReference type="InterPro" id="IPR036875">
    <property type="entry name" value="Znf_CCHC_sf"/>
</dbReference>
<dbReference type="SUPFAM" id="SSF57756">
    <property type="entry name" value="Retrovirus zinc finger-like domains"/>
    <property type="match status" value="1"/>
</dbReference>
<accession>A0A0L7QIW1</accession>
<feature type="region of interest" description="Disordered" evidence="2">
    <location>
        <begin position="397"/>
        <end position="442"/>
    </location>
</feature>